<dbReference type="EMBL" id="JBBWWQ010000020">
    <property type="protein sequence ID" value="KAK8916407.1"/>
    <property type="molecule type" value="Genomic_DNA"/>
</dbReference>
<sequence>MSPFGNLLFYEYMENGSLWDLLYAFNGQLKMNVDSVVEPGVSECFQSTRKANPRGERVAPIQGIK</sequence>
<protein>
    <submittedName>
        <fullName evidence="1">LRR receptor-like serine/threonine-protein kinase ERL2</fullName>
    </submittedName>
</protein>
<proteinExistence type="predicted"/>
<comment type="caution">
    <text evidence="1">The sequence shown here is derived from an EMBL/GenBank/DDBJ whole genome shotgun (WGS) entry which is preliminary data.</text>
</comment>
<dbReference type="AlphaFoldDB" id="A0AAP0AVC1"/>
<name>A0AAP0AVC1_9ASPA</name>
<dbReference type="GO" id="GO:0016301">
    <property type="term" value="F:kinase activity"/>
    <property type="evidence" value="ECO:0007669"/>
    <property type="project" value="UniProtKB-KW"/>
</dbReference>
<gene>
    <name evidence="1" type="primary">ERL2</name>
    <name evidence="1" type="ORF">KSP39_PZI022187</name>
</gene>
<dbReference type="Proteomes" id="UP001418222">
    <property type="component" value="Unassembled WGS sequence"/>
</dbReference>
<reference evidence="1 2" key="1">
    <citation type="journal article" date="2022" name="Nat. Plants">
        <title>Genomes of leafy and leafless Platanthera orchids illuminate the evolution of mycoheterotrophy.</title>
        <authorList>
            <person name="Li M.H."/>
            <person name="Liu K.W."/>
            <person name="Li Z."/>
            <person name="Lu H.C."/>
            <person name="Ye Q.L."/>
            <person name="Zhang D."/>
            <person name="Wang J.Y."/>
            <person name="Li Y.F."/>
            <person name="Zhong Z.M."/>
            <person name="Liu X."/>
            <person name="Yu X."/>
            <person name="Liu D.K."/>
            <person name="Tu X.D."/>
            <person name="Liu B."/>
            <person name="Hao Y."/>
            <person name="Liao X.Y."/>
            <person name="Jiang Y.T."/>
            <person name="Sun W.H."/>
            <person name="Chen J."/>
            <person name="Chen Y.Q."/>
            <person name="Ai Y."/>
            <person name="Zhai J.W."/>
            <person name="Wu S.S."/>
            <person name="Zhou Z."/>
            <person name="Hsiao Y.Y."/>
            <person name="Wu W.L."/>
            <person name="Chen Y.Y."/>
            <person name="Lin Y.F."/>
            <person name="Hsu J.L."/>
            <person name="Li C.Y."/>
            <person name="Wang Z.W."/>
            <person name="Zhao X."/>
            <person name="Zhong W.Y."/>
            <person name="Ma X.K."/>
            <person name="Ma L."/>
            <person name="Huang J."/>
            <person name="Chen G.Z."/>
            <person name="Huang M.Z."/>
            <person name="Huang L."/>
            <person name="Peng D.H."/>
            <person name="Luo Y.B."/>
            <person name="Zou S.Q."/>
            <person name="Chen S.P."/>
            <person name="Lan S."/>
            <person name="Tsai W.C."/>
            <person name="Van de Peer Y."/>
            <person name="Liu Z.J."/>
        </authorList>
    </citation>
    <scope>NUCLEOTIDE SEQUENCE [LARGE SCALE GENOMIC DNA]</scope>
    <source>
        <strain evidence="1">Lor287</strain>
    </source>
</reference>
<evidence type="ECO:0000313" key="1">
    <source>
        <dbReference type="EMBL" id="KAK8916407.1"/>
    </source>
</evidence>
<keyword evidence="2" id="KW-1185">Reference proteome</keyword>
<organism evidence="1 2">
    <name type="scientific">Platanthera zijinensis</name>
    <dbReference type="NCBI Taxonomy" id="2320716"/>
    <lineage>
        <taxon>Eukaryota</taxon>
        <taxon>Viridiplantae</taxon>
        <taxon>Streptophyta</taxon>
        <taxon>Embryophyta</taxon>
        <taxon>Tracheophyta</taxon>
        <taxon>Spermatophyta</taxon>
        <taxon>Magnoliopsida</taxon>
        <taxon>Liliopsida</taxon>
        <taxon>Asparagales</taxon>
        <taxon>Orchidaceae</taxon>
        <taxon>Orchidoideae</taxon>
        <taxon>Orchideae</taxon>
        <taxon>Orchidinae</taxon>
        <taxon>Platanthera</taxon>
    </lineage>
</organism>
<keyword evidence="1" id="KW-0675">Receptor</keyword>
<evidence type="ECO:0000313" key="2">
    <source>
        <dbReference type="Proteomes" id="UP001418222"/>
    </source>
</evidence>
<keyword evidence="1" id="KW-0418">Kinase</keyword>
<keyword evidence="1" id="KW-0808">Transferase</keyword>
<accession>A0AAP0AVC1</accession>